<name>A0A9Q9ARH9_9PEZI</name>
<dbReference type="SMART" id="SM00426">
    <property type="entry name" value="TEA"/>
    <property type="match status" value="1"/>
</dbReference>
<dbReference type="GO" id="GO:0005667">
    <property type="term" value="C:transcription regulator complex"/>
    <property type="evidence" value="ECO:0007669"/>
    <property type="project" value="TreeGrafter"/>
</dbReference>
<gene>
    <name evidence="9" type="ORF">Slin15195_G065630</name>
</gene>
<reference evidence="9" key="1">
    <citation type="submission" date="2022-06" db="EMBL/GenBank/DDBJ databases">
        <title>Complete genome sequences of two strains of the flax pathogen Septoria linicola.</title>
        <authorList>
            <person name="Lapalu N."/>
            <person name="Simon A."/>
            <person name="Demenou B."/>
            <person name="Paumier D."/>
            <person name="Guillot M.-P."/>
            <person name="Gout L."/>
            <person name="Valade R."/>
        </authorList>
    </citation>
    <scope>NUCLEOTIDE SEQUENCE</scope>
    <source>
        <strain evidence="9">SE15195</strain>
    </source>
</reference>
<comment type="similarity">
    <text evidence="2">Belongs to the TEC1 family.</text>
</comment>
<proteinExistence type="inferred from homology"/>
<feature type="region of interest" description="Disordered" evidence="7">
    <location>
        <begin position="775"/>
        <end position="796"/>
    </location>
</feature>
<keyword evidence="3" id="KW-0805">Transcription regulation</keyword>
<dbReference type="PANTHER" id="PTHR11834:SF0">
    <property type="entry name" value="PROTEIN SCALLOPED"/>
    <property type="match status" value="1"/>
</dbReference>
<evidence type="ECO:0000256" key="5">
    <source>
        <dbReference type="ARBA" id="ARBA00023242"/>
    </source>
</evidence>
<dbReference type="AlphaFoldDB" id="A0A9Q9ARH9"/>
<keyword evidence="10" id="KW-1185">Reference proteome</keyword>
<feature type="domain" description="TEA" evidence="8">
    <location>
        <begin position="127"/>
        <end position="201"/>
    </location>
</feature>
<dbReference type="Proteomes" id="UP001056384">
    <property type="component" value="Chromosome 5"/>
</dbReference>
<evidence type="ECO:0000259" key="8">
    <source>
        <dbReference type="PROSITE" id="PS51088"/>
    </source>
</evidence>
<dbReference type="Gene3D" id="6.10.20.40">
    <property type="entry name" value="TEA/ATTS domain"/>
    <property type="match status" value="1"/>
</dbReference>
<evidence type="ECO:0000256" key="3">
    <source>
        <dbReference type="ARBA" id="ARBA00023015"/>
    </source>
</evidence>
<dbReference type="EMBL" id="CP099422">
    <property type="protein sequence ID" value="USW53244.1"/>
    <property type="molecule type" value="Genomic_DNA"/>
</dbReference>
<evidence type="ECO:0000256" key="4">
    <source>
        <dbReference type="ARBA" id="ARBA00023163"/>
    </source>
</evidence>
<dbReference type="PANTHER" id="PTHR11834">
    <property type="entry name" value="TRANSCRIPTIONAL ENHANCER FACTOR TEF RELATED"/>
    <property type="match status" value="1"/>
</dbReference>
<accession>A0A9Q9ARH9</accession>
<feature type="DNA-binding region" description="TEA" evidence="6">
    <location>
        <begin position="127"/>
        <end position="201"/>
    </location>
</feature>
<dbReference type="GO" id="GO:0005634">
    <property type="term" value="C:nucleus"/>
    <property type="evidence" value="ECO:0007669"/>
    <property type="project" value="UniProtKB-SubCell"/>
</dbReference>
<keyword evidence="4" id="KW-0804">Transcription</keyword>
<dbReference type="GO" id="GO:0000981">
    <property type="term" value="F:DNA-binding transcription factor activity, RNA polymerase II-specific"/>
    <property type="evidence" value="ECO:0007669"/>
    <property type="project" value="TreeGrafter"/>
</dbReference>
<dbReference type="InterPro" id="IPR050937">
    <property type="entry name" value="TEC1_TEAD_TF"/>
</dbReference>
<evidence type="ECO:0000313" key="10">
    <source>
        <dbReference type="Proteomes" id="UP001056384"/>
    </source>
</evidence>
<dbReference type="PROSITE" id="PS51088">
    <property type="entry name" value="TEA_2"/>
    <property type="match status" value="1"/>
</dbReference>
<dbReference type="InterPro" id="IPR000818">
    <property type="entry name" value="TEA/ATTS_dom"/>
</dbReference>
<dbReference type="Pfam" id="PF01285">
    <property type="entry name" value="TEA"/>
    <property type="match status" value="1"/>
</dbReference>
<dbReference type="OrthoDB" id="10006572at2759"/>
<evidence type="ECO:0000256" key="6">
    <source>
        <dbReference type="PROSITE-ProRule" id="PRU00505"/>
    </source>
</evidence>
<keyword evidence="5" id="KW-0539">Nucleus</keyword>
<sequence>MTLLQPTPIVPSNAPPRSDDVSGRSSRVLQEHSGNRQQDYYGTSLEQKYPSSYLSENSYPAYHVPRPAFISNQTLRQHNHLRQHPHSRLHHGHRDPQQLRKEARYLFHRFRSSDGYMKYRNRQQKDDKNAEQKWPDRLEYTFFEALVNWPPMGRRKLPHKDKQRGRNELIADYIEEKTGESRTRKQVSSHIQVLKPFVESDPHIMRYLSKDDLSGPGHTQRYFTQGHGYYAVGGRRASQYPAHAPAYTTKEAMPSDHETNLYHTVSSVKKHLSVFQLTSFEMFVQCRDLSSEENPLHMYTRNIKNPLLSELRPTWDEFNADFPLLAAMHAARPIDCNVLFADVSIAFSDRSWKDKTGIELGISLTCSSKYLPQDAQVFCCNRFYRNGELVKGHGGTDHVPLDVVSADRTSLDTQLKFGSTFWARTLAYLATKLKATEAQIAEGHDPLADVNQYLSDTTACQEIVIKMPDNTAERLLIIYWKFCRSTAEPNKYGKREGVAYWRPIKLPSPAPVEASRSPYKANACAEPKSGRVDSVFDYNPQAYGGDAYTTTQPAALQSPFEYDNSSGPESTLNSATWATSASYDMPDGSMTGPQSAIDIFSPSADNSFDFSGGNINISYDNMDLSTFDAAAFDFSTSADFVTDPTLEQYASQSFTQQDFDTQWYDNFGGETHQQTQAPLAPMTAGSASEEISHDGGEQQHHYDFGIPAVTCDTTNSQLAEAIPAYDDYTSAAYNHDQQYGQDYGLSPHEAQAYGGAGQEVVVKVESDAPAYIASEVPLERAGSQGYDEQEQRYHTQ</sequence>
<comment type="subcellular location">
    <subcellularLocation>
        <location evidence="1">Nucleus</location>
    </subcellularLocation>
</comment>
<dbReference type="PROSITE" id="PS00554">
    <property type="entry name" value="TEA_1"/>
    <property type="match status" value="1"/>
</dbReference>
<dbReference type="PRINTS" id="PR00065">
    <property type="entry name" value="TEADOMAIN"/>
</dbReference>
<organism evidence="9 10">
    <name type="scientific">Septoria linicola</name>
    <dbReference type="NCBI Taxonomy" id="215465"/>
    <lineage>
        <taxon>Eukaryota</taxon>
        <taxon>Fungi</taxon>
        <taxon>Dikarya</taxon>
        <taxon>Ascomycota</taxon>
        <taxon>Pezizomycotina</taxon>
        <taxon>Dothideomycetes</taxon>
        <taxon>Dothideomycetidae</taxon>
        <taxon>Mycosphaerellales</taxon>
        <taxon>Mycosphaerellaceae</taxon>
        <taxon>Septoria</taxon>
    </lineage>
</organism>
<evidence type="ECO:0000256" key="7">
    <source>
        <dbReference type="SAM" id="MobiDB-lite"/>
    </source>
</evidence>
<feature type="region of interest" description="Disordered" evidence="7">
    <location>
        <begin position="1"/>
        <end position="43"/>
    </location>
</feature>
<protein>
    <submittedName>
        <fullName evidence="9">TEA/ATTS domain-containing protein</fullName>
    </submittedName>
</protein>
<evidence type="ECO:0000256" key="2">
    <source>
        <dbReference type="ARBA" id="ARBA00008421"/>
    </source>
</evidence>
<dbReference type="InterPro" id="IPR038096">
    <property type="entry name" value="TEA/ATTS_sf"/>
</dbReference>
<evidence type="ECO:0000313" key="9">
    <source>
        <dbReference type="EMBL" id="USW53244.1"/>
    </source>
</evidence>
<dbReference type="GO" id="GO:0000978">
    <property type="term" value="F:RNA polymerase II cis-regulatory region sequence-specific DNA binding"/>
    <property type="evidence" value="ECO:0007669"/>
    <property type="project" value="TreeGrafter"/>
</dbReference>
<evidence type="ECO:0000256" key="1">
    <source>
        <dbReference type="ARBA" id="ARBA00004123"/>
    </source>
</evidence>